<dbReference type="PANTHER" id="PTHR22926">
    <property type="entry name" value="PHOSPHO-N-ACETYLMURAMOYL-PENTAPEPTIDE-TRANSFERASE"/>
    <property type="match status" value="1"/>
</dbReference>
<feature type="transmembrane region" description="Helical" evidence="8">
    <location>
        <begin position="300"/>
        <end position="320"/>
    </location>
</feature>
<keyword evidence="7" id="KW-0479">Metal-binding</keyword>
<comment type="cofactor">
    <cofactor evidence="7">
        <name>Mg(2+)</name>
        <dbReference type="ChEBI" id="CHEBI:18420"/>
    </cofactor>
</comment>
<dbReference type="GO" id="GO:0016780">
    <property type="term" value="F:phosphotransferase activity, for other substituted phosphate groups"/>
    <property type="evidence" value="ECO:0007669"/>
    <property type="project" value="InterPro"/>
</dbReference>
<dbReference type="GO" id="GO:0046872">
    <property type="term" value="F:metal ion binding"/>
    <property type="evidence" value="ECO:0007669"/>
    <property type="project" value="UniProtKB-KW"/>
</dbReference>
<evidence type="ECO:0000256" key="1">
    <source>
        <dbReference type="ARBA" id="ARBA00004651"/>
    </source>
</evidence>
<feature type="transmembrane region" description="Helical" evidence="8">
    <location>
        <begin position="100"/>
        <end position="120"/>
    </location>
</feature>
<keyword evidence="7" id="KW-0460">Magnesium</keyword>
<name>A0A0X3TJ44_9RHOB</name>
<evidence type="ECO:0000256" key="3">
    <source>
        <dbReference type="ARBA" id="ARBA00022679"/>
    </source>
</evidence>
<evidence type="ECO:0000256" key="2">
    <source>
        <dbReference type="ARBA" id="ARBA00022475"/>
    </source>
</evidence>
<keyword evidence="6 8" id="KW-0472">Membrane</keyword>
<evidence type="ECO:0000313" key="9">
    <source>
        <dbReference type="EMBL" id="KUJ73230.1"/>
    </source>
</evidence>
<evidence type="ECO:0000313" key="10">
    <source>
        <dbReference type="Proteomes" id="UP000053791"/>
    </source>
</evidence>
<evidence type="ECO:0000256" key="7">
    <source>
        <dbReference type="PIRSR" id="PIRSR600715-1"/>
    </source>
</evidence>
<dbReference type="EMBL" id="LQBQ01000039">
    <property type="protein sequence ID" value="KUJ73230.1"/>
    <property type="molecule type" value="Genomic_DNA"/>
</dbReference>
<evidence type="ECO:0000256" key="4">
    <source>
        <dbReference type="ARBA" id="ARBA00022692"/>
    </source>
</evidence>
<dbReference type="PANTHER" id="PTHR22926:SF3">
    <property type="entry name" value="UNDECAPRENYL-PHOSPHATE ALPHA-N-ACETYLGLUCOSAMINYL 1-PHOSPHATE TRANSFERASE"/>
    <property type="match status" value="1"/>
</dbReference>
<proteinExistence type="predicted"/>
<keyword evidence="10" id="KW-1185">Reference proteome</keyword>
<keyword evidence="2" id="KW-1003">Cell membrane</keyword>
<keyword evidence="4 8" id="KW-0812">Transmembrane</keyword>
<feature type="transmembrane region" description="Helical" evidence="8">
    <location>
        <begin position="326"/>
        <end position="348"/>
    </location>
</feature>
<feature type="transmembrane region" description="Helical" evidence="8">
    <location>
        <begin position="217"/>
        <end position="235"/>
    </location>
</feature>
<feature type="binding site" evidence="7">
    <location>
        <position position="154"/>
    </location>
    <ligand>
        <name>Mg(2+)</name>
        <dbReference type="ChEBI" id="CHEBI:18420"/>
    </ligand>
</feature>
<dbReference type="AlphaFoldDB" id="A0A0X3TJ44"/>
<keyword evidence="3" id="KW-0808">Transferase</keyword>
<feature type="transmembrane region" description="Helical" evidence="8">
    <location>
        <begin position="187"/>
        <end position="205"/>
    </location>
</feature>
<comment type="caution">
    <text evidence="9">The sequence shown here is derived from an EMBL/GenBank/DDBJ whole genome shotgun (WGS) entry which is preliminary data.</text>
</comment>
<gene>
    <name evidence="9" type="ORF">AVO45_15975</name>
</gene>
<evidence type="ECO:0000256" key="8">
    <source>
        <dbReference type="SAM" id="Phobius"/>
    </source>
</evidence>
<accession>A0A0X3TJ44</accession>
<dbReference type="GO" id="GO:0071555">
    <property type="term" value="P:cell wall organization"/>
    <property type="evidence" value="ECO:0007669"/>
    <property type="project" value="TreeGrafter"/>
</dbReference>
<feature type="transmembrane region" description="Helical" evidence="8">
    <location>
        <begin position="241"/>
        <end position="259"/>
    </location>
</feature>
<reference evidence="9 10" key="1">
    <citation type="submission" date="2015-12" db="EMBL/GenBank/DDBJ databases">
        <authorList>
            <person name="Shamseldin A."/>
            <person name="Moawad H."/>
            <person name="Abd El-Rahim W.M."/>
            <person name="Sadowsky M.J."/>
        </authorList>
    </citation>
    <scope>NUCLEOTIDE SEQUENCE [LARGE SCALE GENOMIC DNA]</scope>
    <source>
        <strain evidence="9 10">ZGT118</strain>
    </source>
</reference>
<evidence type="ECO:0000256" key="5">
    <source>
        <dbReference type="ARBA" id="ARBA00022989"/>
    </source>
</evidence>
<dbReference type="GO" id="GO:0044038">
    <property type="term" value="P:cell wall macromolecule biosynthetic process"/>
    <property type="evidence" value="ECO:0007669"/>
    <property type="project" value="TreeGrafter"/>
</dbReference>
<comment type="subcellular location">
    <subcellularLocation>
        <location evidence="1">Cell membrane</location>
        <topology evidence="1">Multi-pass membrane protein</topology>
    </subcellularLocation>
</comment>
<protein>
    <recommendedName>
        <fullName evidence="11">UDP-phosphate N-acetylglucosaminyl 1-phosphate transferase</fullName>
    </recommendedName>
</protein>
<dbReference type="GO" id="GO:0009103">
    <property type="term" value="P:lipopolysaccharide biosynthetic process"/>
    <property type="evidence" value="ECO:0007669"/>
    <property type="project" value="TreeGrafter"/>
</dbReference>
<feature type="transmembrane region" description="Helical" evidence="8">
    <location>
        <begin position="52"/>
        <end position="79"/>
    </location>
</feature>
<keyword evidence="5 8" id="KW-1133">Transmembrane helix</keyword>
<sequence>MLIFWASFFVSFLACAALVYTKKRHLKLTGSGQDTFAVQASHTAPTPRIGGVAVMAGMLVGAGIAFLQGQPLYLILLLTSLPMYATGLAEDLFRHISTRVRYASTALSALLAVWILGIWITTADSYVLEWLFYFMPAAILVTLFVVASYCHAFNLIDGLNGLASGTGILIAAGLAAIGAQIGHAEIITMSVITAVSIAGFFLFNYPFGRIFLGDGGAYIIGYMLTWTALVILHVAPETSTWAMFLLFFWPLADTLFAIYRRRRKGVSIDTADRLHFHQLVLRGLEIFFLGRNKRTVANPLATSVILPFVTAPVIAGVAFWDKPLISFLALAFFGVAFVATYRLGLAAAQGRLRRPRRRWPRNMSPAE</sequence>
<dbReference type="GO" id="GO:0005886">
    <property type="term" value="C:plasma membrane"/>
    <property type="evidence" value="ECO:0007669"/>
    <property type="project" value="UniProtKB-SubCell"/>
</dbReference>
<dbReference type="STRING" id="1685379.AVO45_15975"/>
<dbReference type="CDD" id="cd06912">
    <property type="entry name" value="GT_MraY_like"/>
    <property type="match status" value="1"/>
</dbReference>
<feature type="transmembrane region" description="Helical" evidence="8">
    <location>
        <begin position="132"/>
        <end position="150"/>
    </location>
</feature>
<feature type="transmembrane region" description="Helical" evidence="8">
    <location>
        <begin position="162"/>
        <end position="181"/>
    </location>
</feature>
<evidence type="ECO:0008006" key="11">
    <source>
        <dbReference type="Google" id="ProtNLM"/>
    </source>
</evidence>
<dbReference type="Pfam" id="PF00953">
    <property type="entry name" value="Glycos_transf_4"/>
    <property type="match status" value="1"/>
</dbReference>
<organism evidence="9 10">
    <name type="scientific">Ruegeria marisrubri</name>
    <dbReference type="NCBI Taxonomy" id="1685379"/>
    <lineage>
        <taxon>Bacteria</taxon>
        <taxon>Pseudomonadati</taxon>
        <taxon>Pseudomonadota</taxon>
        <taxon>Alphaproteobacteria</taxon>
        <taxon>Rhodobacterales</taxon>
        <taxon>Roseobacteraceae</taxon>
        <taxon>Ruegeria</taxon>
    </lineage>
</organism>
<dbReference type="InterPro" id="IPR000715">
    <property type="entry name" value="Glycosyl_transferase_4"/>
</dbReference>
<evidence type="ECO:0000256" key="6">
    <source>
        <dbReference type="ARBA" id="ARBA00023136"/>
    </source>
</evidence>
<feature type="binding site" evidence="7">
    <location>
        <position position="214"/>
    </location>
    <ligand>
        <name>Mg(2+)</name>
        <dbReference type="ChEBI" id="CHEBI:18420"/>
    </ligand>
</feature>
<dbReference type="Proteomes" id="UP000053791">
    <property type="component" value="Unassembled WGS sequence"/>
</dbReference>